<evidence type="ECO:0000313" key="7">
    <source>
        <dbReference type="Proteomes" id="UP000319004"/>
    </source>
</evidence>
<dbReference type="AlphaFoldDB" id="A0A518HST7"/>
<evidence type="ECO:0000313" key="6">
    <source>
        <dbReference type="EMBL" id="QDV43920.1"/>
    </source>
</evidence>
<proteinExistence type="predicted"/>
<organism evidence="6 7">
    <name type="scientific">Stieleria neptunia</name>
    <dbReference type="NCBI Taxonomy" id="2527979"/>
    <lineage>
        <taxon>Bacteria</taxon>
        <taxon>Pseudomonadati</taxon>
        <taxon>Planctomycetota</taxon>
        <taxon>Planctomycetia</taxon>
        <taxon>Pirellulales</taxon>
        <taxon>Pirellulaceae</taxon>
        <taxon>Stieleria</taxon>
    </lineage>
</organism>
<feature type="compositionally biased region" description="Basic and acidic residues" evidence="1">
    <location>
        <begin position="1132"/>
        <end position="1147"/>
    </location>
</feature>
<reference evidence="6 7" key="1">
    <citation type="submission" date="2019-03" db="EMBL/GenBank/DDBJ databases">
        <title>Deep-cultivation of Planctomycetes and their phenomic and genomic characterization uncovers novel biology.</title>
        <authorList>
            <person name="Wiegand S."/>
            <person name="Jogler M."/>
            <person name="Boedeker C."/>
            <person name="Pinto D."/>
            <person name="Vollmers J."/>
            <person name="Rivas-Marin E."/>
            <person name="Kohn T."/>
            <person name="Peeters S.H."/>
            <person name="Heuer A."/>
            <person name="Rast P."/>
            <person name="Oberbeckmann S."/>
            <person name="Bunk B."/>
            <person name="Jeske O."/>
            <person name="Meyerdierks A."/>
            <person name="Storesund J.E."/>
            <person name="Kallscheuer N."/>
            <person name="Luecker S."/>
            <person name="Lage O.M."/>
            <person name="Pohl T."/>
            <person name="Merkel B.J."/>
            <person name="Hornburger P."/>
            <person name="Mueller R.-W."/>
            <person name="Bruemmer F."/>
            <person name="Labrenz M."/>
            <person name="Spormann A.M."/>
            <person name="Op den Camp H."/>
            <person name="Overmann J."/>
            <person name="Amann R."/>
            <person name="Jetten M.S.M."/>
            <person name="Mascher T."/>
            <person name="Medema M.H."/>
            <person name="Devos D.P."/>
            <person name="Kaster A.-K."/>
            <person name="Ovreas L."/>
            <person name="Rohde M."/>
            <person name="Galperin M.Y."/>
            <person name="Jogler C."/>
        </authorList>
    </citation>
    <scope>NUCLEOTIDE SEQUENCE [LARGE SCALE GENOMIC DNA]</scope>
    <source>
        <strain evidence="6 7">Enr13</strain>
    </source>
</reference>
<dbReference type="InterPro" id="IPR058037">
    <property type="entry name" value="BREX_BrxC_helical"/>
</dbReference>
<evidence type="ECO:0000259" key="3">
    <source>
        <dbReference type="Pfam" id="PF25791"/>
    </source>
</evidence>
<gene>
    <name evidence="6" type="ORF">Enr13x_37800</name>
</gene>
<dbReference type="Pfam" id="PF25791">
    <property type="entry name" value="WHD_BREX_BrxC"/>
    <property type="match status" value="1"/>
</dbReference>
<evidence type="ECO:0000259" key="4">
    <source>
        <dbReference type="Pfam" id="PF25792"/>
    </source>
</evidence>
<dbReference type="OrthoDB" id="3201900at2"/>
<evidence type="ECO:0000256" key="1">
    <source>
        <dbReference type="SAM" id="MobiDB-lite"/>
    </source>
</evidence>
<dbReference type="InterPro" id="IPR058038">
    <property type="entry name" value="BREX_BrxC_wHTH"/>
</dbReference>
<sequence>MKISDLFKKNIARPINGVVKADQLDEESVWQELDEFVVTKELDGHLRRFFERYCEAINTPNDPDISGKIGVWVSGFFGSGKSHFIKVLSHLLENAEHTHDGQVKKAVDFFDDKIDDATILGDIKRAVISDTDVILFNIDSKASSNTGRDAILAVFLKVLNEKLGYSPDHAHIAHMERYLDEKGKYGEFQNIYKMLTQTEWKQERDAYEFNRDEVIEALSKTLGQSQESCEKWVDTGESTFSLTIENFAKWTKEYLDKQGPTHRIIFLVDEVGQFIGSETALMLNLQTITEQLGTVCNGRAWVVVTSQEDIDAVLGEMRTSRENDFSKIQGRFKTRLSLSSANVDEVIQERLLRKHDSVRPDLEKLYKEKGDILKNQLSFREVGATYKQFKEADDFVHTYPFAPYQFKLLQRIFESIRKAGATGLHLAQGERSLLDAFQHAAKTVADRDLGVLVPIYMFYPSIESFLDTTVKRTIDHARDNENLEPFDIHVLQVLFLIRYVDEMKGNVDNLVTLCLDEIDADRLALKKKIEASLARLEKDSLVSRSGDLYYFLTNEERDINQEIKKEIISSADEAKLLGDIIFLDVLKDQKKHRYSATKKDIPFNRICDQHPTGRNTDGAMAFEVISPLHDDFSQCSDQKCILSSSDDNGKAIVRLDDKEALGRELKAYLRTDKYIRTKDDSTSPPTTRRIHKDLAAENQQRRNLLANLLSDMLVEASYFVAGEKLEIGASGPITAMEQALEYLVENTFTKLSYLKHLNENPLKEVHAILKSDDTAQQSLQMDLPENNPQALEEVRRYVDLASGRDKEIVMYEMCYGRFSDRPYGWPELETAMLLVRLYAAGEILFVRGGDAIKHDDLYSALSESKNWRKITIVQKVTAKIEDVKKAREIGKEVFHEMGPETEEGLCEFLRKKLTHQQTCLKRYAELAQDGRYPGGATITDSLATIKALLVVDESNKFLERFNEDEADLLQLSDEFHDLEHFFESQKPTWDKMLKAEQEFSLNQHQLAQDEQAKRALDRIKVIRTASEPYGMVHEVDPLITTVQKVNDNLVSEQRTKSLEVIEAQIDAIRQELTATGDDPTLSSSCLNPLESLKSQVAGQTSLAHITQAETDAVNLKDLAIGKIGDYVAKQEAKKADKVAENSPDKGDGGTVTPKFKKPKVIHPKTIVTKAYLETHDDIDEFLKALRAEMEAAINNDERIEIR</sequence>
<name>A0A518HST7_9BACT</name>
<dbReference type="NCBIfam" id="NF033441">
    <property type="entry name" value="BREX_BrxC"/>
    <property type="match status" value="1"/>
</dbReference>
<feature type="domain" description="Probable ATP-binding protein BrxC winged helix-turn-helix" evidence="3">
    <location>
        <begin position="750"/>
        <end position="875"/>
    </location>
</feature>
<dbReference type="EMBL" id="CP037423">
    <property type="protein sequence ID" value="QDV43920.1"/>
    <property type="molecule type" value="Genomic_DNA"/>
</dbReference>
<dbReference type="Pfam" id="PF25796">
    <property type="entry name" value="BREX_BrxC_4th"/>
    <property type="match status" value="1"/>
</dbReference>
<feature type="domain" description="KAP NTPase" evidence="2">
    <location>
        <begin position="51"/>
        <end position="284"/>
    </location>
</feature>
<feature type="region of interest" description="Disordered" evidence="1">
    <location>
        <begin position="1132"/>
        <end position="1155"/>
    </location>
</feature>
<feature type="domain" description="Probable ATP-binding protein BrxC 4th six-stranded beta-sheet" evidence="5">
    <location>
        <begin position="568"/>
        <end position="743"/>
    </location>
</feature>
<evidence type="ECO:0008006" key="8">
    <source>
        <dbReference type="Google" id="ProtNLM"/>
    </source>
</evidence>
<dbReference type="Proteomes" id="UP000319004">
    <property type="component" value="Chromosome"/>
</dbReference>
<protein>
    <recommendedName>
        <fullName evidence="8">BREX system P-loop protein BrxC</fullName>
    </recommendedName>
</protein>
<dbReference type="InterPro" id="IPR011646">
    <property type="entry name" value="KAP_P-loop"/>
</dbReference>
<accession>A0A518HST7</accession>
<keyword evidence="7" id="KW-1185">Reference proteome</keyword>
<evidence type="ECO:0000259" key="2">
    <source>
        <dbReference type="Pfam" id="PF07693"/>
    </source>
</evidence>
<dbReference type="InterPro" id="IPR058036">
    <property type="entry name" value="BREX_BrxC_4th"/>
</dbReference>
<dbReference type="Pfam" id="PF07693">
    <property type="entry name" value="KAP_NTPase"/>
    <property type="match status" value="1"/>
</dbReference>
<evidence type="ECO:0000259" key="5">
    <source>
        <dbReference type="Pfam" id="PF25796"/>
    </source>
</evidence>
<dbReference type="Pfam" id="PF25792">
    <property type="entry name" value="BREX_BrxC_helical"/>
    <property type="match status" value="1"/>
</dbReference>
<dbReference type="KEGG" id="snep:Enr13x_37800"/>
<feature type="domain" description="Probable ATP-binding protein BrxC alpha-helical" evidence="4">
    <location>
        <begin position="883"/>
        <end position="1002"/>
    </location>
</feature>
<dbReference type="RefSeq" id="WP_145388328.1">
    <property type="nucleotide sequence ID" value="NZ_CP037423.1"/>
</dbReference>
<dbReference type="InterPro" id="IPR047679">
    <property type="entry name" value="BREX_BrxC"/>
</dbReference>